<name>A0ABT4LEY8_9PROT</name>
<proteinExistence type="predicted"/>
<reference evidence="1" key="1">
    <citation type="submission" date="2022-12" db="EMBL/GenBank/DDBJ databases">
        <title>Bacterial isolates from different developmental stages of Nematostella vectensis.</title>
        <authorList>
            <person name="Fraune S."/>
        </authorList>
    </citation>
    <scope>NUCLEOTIDE SEQUENCE</scope>
    <source>
        <strain evidence="1">G21630-S1</strain>
    </source>
</reference>
<gene>
    <name evidence="1" type="ORF">O4H49_02665</name>
</gene>
<dbReference type="RefSeq" id="WP_269421864.1">
    <property type="nucleotide sequence ID" value="NZ_JAPWGY010000001.1"/>
</dbReference>
<keyword evidence="2" id="KW-1185">Reference proteome</keyword>
<accession>A0ABT4LEY8</accession>
<dbReference type="Proteomes" id="UP001069802">
    <property type="component" value="Unassembled WGS sequence"/>
</dbReference>
<sequence length="207" mass="24046">MNFDFSYQELLLAAGGVCLAGLWLRRYFPWEYYQAEIRLSRIVRDLKFPASVDQKLRESYPHLNDKNIAKIRDALREYFYLCQDAGKSELAMPSRVAGVAWQGFIDAGGEYEVFCQQAFGRLLPYSKAEGLFPSEKTQNQIRLRRTWNRACAFYDLPADDPVILPDLFALDRDLAIPDGFHYSLDEYDKKGRKIEKIEDMPFGFVKD</sequence>
<protein>
    <submittedName>
        <fullName evidence="1">Uncharacterized protein</fullName>
    </submittedName>
</protein>
<comment type="caution">
    <text evidence="1">The sequence shown here is derived from an EMBL/GenBank/DDBJ whole genome shotgun (WGS) entry which is preliminary data.</text>
</comment>
<organism evidence="1 2">
    <name type="scientific">Kiloniella laminariae</name>
    <dbReference type="NCBI Taxonomy" id="454162"/>
    <lineage>
        <taxon>Bacteria</taxon>
        <taxon>Pseudomonadati</taxon>
        <taxon>Pseudomonadota</taxon>
        <taxon>Alphaproteobacteria</taxon>
        <taxon>Rhodospirillales</taxon>
        <taxon>Kiloniellaceae</taxon>
        <taxon>Kiloniella</taxon>
    </lineage>
</organism>
<evidence type="ECO:0000313" key="2">
    <source>
        <dbReference type="Proteomes" id="UP001069802"/>
    </source>
</evidence>
<evidence type="ECO:0000313" key="1">
    <source>
        <dbReference type="EMBL" id="MCZ4279664.1"/>
    </source>
</evidence>
<dbReference type="EMBL" id="JAPWGY010000001">
    <property type="protein sequence ID" value="MCZ4279664.1"/>
    <property type="molecule type" value="Genomic_DNA"/>
</dbReference>